<protein>
    <recommendedName>
        <fullName evidence="1">AAA-ATPase-like domain-containing protein</fullName>
    </recommendedName>
</protein>
<organism evidence="2 3">
    <name type="scientific">Rhizophagus irregularis (strain DAOM 197198w)</name>
    <name type="common">Glomus intraradices</name>
    <dbReference type="NCBI Taxonomy" id="1432141"/>
    <lineage>
        <taxon>Eukaryota</taxon>
        <taxon>Fungi</taxon>
        <taxon>Fungi incertae sedis</taxon>
        <taxon>Mucoromycota</taxon>
        <taxon>Glomeromycotina</taxon>
        <taxon>Glomeromycetes</taxon>
        <taxon>Glomerales</taxon>
        <taxon>Glomeraceae</taxon>
        <taxon>Rhizophagus</taxon>
    </lineage>
</organism>
<comment type="caution">
    <text evidence="2">The sequence shown here is derived from an EMBL/GenBank/DDBJ whole genome shotgun (WGS) entry which is preliminary data.</text>
</comment>
<sequence length="825" mass="96312">MSSIITTNISYKVVKEFDTEALITFLIRKKIDFNENEIQIFHDQGINGDSFLMLNEKKLKEYKIQIGPRVKLINLINNLNNQKQSADIVSNILHLPFLIDSGPPKKCLKLIKDFEENDDEEKPMKWLKQAKETNKALFHDNPNIVINGNYIPDVSDFAKFITSGIFVDKSLFIMEFMIYGEQANLITRPHQFGKSTNLSMLYTFLTPTFTEEEKIQRLSLFKDLRISEFNWFIKLNFGNWPVIYISFKDLNIKSWQLMLNSLKQKMVKLYEKHRYILDDKKLSNTNEKFFKKILNGTTDQSYLTDALSSLAEYLYIYFNKRSIILIDEYDWPMKNTEKINYDDVNFLFQSMYSSVAKDNEYVHKILFVGLLPISFLSGLNNVEHFPIHILPSIHKRAYFSDSFGFTQKEIEALIRKSILKNINLSDLSSYYNGYQTSIGTNIYNPYSMISFLKNGVITNYWINSGSEKTLVGYLKKCDQSIKEKIQKLFYSFYSSQNDKLFVKVKLMSCLQYDIFKKKELEIDAVFTLLYYSGYLTAKMDGANARLKGEVVEFWKNTKIKLMIPNREVAEQWREWIYEIIGTDQVKMNKNIYNLLFKKDIKTFCKEFPAIYMDMVSYHDIGDTTRTKLHEGWYHAFVLGSLAMYHGDDYQVVSNREVGLDRADIRIISTNKEYNTNITFEFKVALSEDCDMMESCAEKGLNQIDEKNYRANTPSHVKTIVEVAIAFHKKHAFISAHVLQRIEKGSSISSNWKISLTAKSESFQMQRDTVSNFSKNKSDDDSATSTVCKNSLKRCKGITTTNNRCRRTVKFGNYCYQHKNQKNLRS</sequence>
<dbReference type="Pfam" id="PF09820">
    <property type="entry name" value="AAA-ATPase_like"/>
    <property type="match status" value="1"/>
</dbReference>
<dbReference type="Proteomes" id="UP000022910">
    <property type="component" value="Unassembled WGS sequence"/>
</dbReference>
<dbReference type="Gene3D" id="1.10.150.50">
    <property type="entry name" value="Transcription Factor, Ets-1"/>
    <property type="match status" value="1"/>
</dbReference>
<dbReference type="InterPro" id="IPR018631">
    <property type="entry name" value="AAA-ATPase-like_dom"/>
</dbReference>
<dbReference type="InterPro" id="IPR013761">
    <property type="entry name" value="SAM/pointed_sf"/>
</dbReference>
<name>A0A015IQ47_RHIIW</name>
<reference evidence="2 3" key="1">
    <citation type="submission" date="2014-02" db="EMBL/GenBank/DDBJ databases">
        <title>Single nucleus genome sequencing reveals high similarity among nuclei of an endomycorrhizal fungus.</title>
        <authorList>
            <person name="Lin K."/>
            <person name="Geurts R."/>
            <person name="Zhang Z."/>
            <person name="Limpens E."/>
            <person name="Saunders D.G."/>
            <person name="Mu D."/>
            <person name="Pang E."/>
            <person name="Cao H."/>
            <person name="Cha H."/>
            <person name="Lin T."/>
            <person name="Zhou Q."/>
            <person name="Shang Y."/>
            <person name="Li Y."/>
            <person name="Ivanov S."/>
            <person name="Sharma T."/>
            <person name="Velzen R.V."/>
            <person name="Ruijter N.D."/>
            <person name="Aanen D.K."/>
            <person name="Win J."/>
            <person name="Kamoun S."/>
            <person name="Bisseling T."/>
            <person name="Huang S."/>
        </authorList>
    </citation>
    <scope>NUCLEOTIDE SEQUENCE [LARGE SCALE GENOMIC DNA]</scope>
    <source>
        <strain evidence="3">DAOM197198w</strain>
    </source>
</reference>
<dbReference type="OMA" id="YNPWSVI"/>
<proteinExistence type="predicted"/>
<dbReference type="PANTHER" id="PTHR34825">
    <property type="entry name" value="CONSERVED PROTEIN, WITH A WEAK D-GALACTARATE DEHYDRATASE/ALTRONATE HYDROLASE DOMAIN"/>
    <property type="match status" value="1"/>
</dbReference>
<dbReference type="HOGENOM" id="CLU_021114_1_2_1"/>
<dbReference type="PANTHER" id="PTHR34825:SF1">
    <property type="entry name" value="AAA-ATPASE-LIKE DOMAIN-CONTAINING PROTEIN"/>
    <property type="match status" value="1"/>
</dbReference>
<dbReference type="EMBL" id="JEMT01027741">
    <property type="protein sequence ID" value="EXX56370.1"/>
    <property type="molecule type" value="Genomic_DNA"/>
</dbReference>
<evidence type="ECO:0000259" key="1">
    <source>
        <dbReference type="Pfam" id="PF09820"/>
    </source>
</evidence>
<dbReference type="InterPro" id="IPR012547">
    <property type="entry name" value="PDDEXK_9"/>
</dbReference>
<dbReference type="Pfam" id="PF08011">
    <property type="entry name" value="PDDEXK_9"/>
    <property type="match status" value="1"/>
</dbReference>
<dbReference type="SUPFAM" id="SSF47769">
    <property type="entry name" value="SAM/Pointed domain"/>
    <property type="match status" value="1"/>
</dbReference>
<accession>A0A015IQ47</accession>
<evidence type="ECO:0000313" key="3">
    <source>
        <dbReference type="Proteomes" id="UP000022910"/>
    </source>
</evidence>
<dbReference type="STRING" id="1432141.A0A015IQ47"/>
<dbReference type="AlphaFoldDB" id="A0A015IQ47"/>
<keyword evidence="3" id="KW-1185">Reference proteome</keyword>
<evidence type="ECO:0000313" key="2">
    <source>
        <dbReference type="EMBL" id="EXX56370.1"/>
    </source>
</evidence>
<gene>
    <name evidence="2" type="ORF">RirG_216750</name>
</gene>
<dbReference type="OrthoDB" id="2371274at2759"/>
<feature type="domain" description="AAA-ATPase-like" evidence="1">
    <location>
        <begin position="154"/>
        <end position="374"/>
    </location>
</feature>